<organism evidence="1 2">
    <name type="scientific">Lacticaseibacillus baoqingensis</name>
    <dbReference type="NCBI Taxonomy" id="2486013"/>
    <lineage>
        <taxon>Bacteria</taxon>
        <taxon>Bacillati</taxon>
        <taxon>Bacillota</taxon>
        <taxon>Bacilli</taxon>
        <taxon>Lactobacillales</taxon>
        <taxon>Lactobacillaceae</taxon>
        <taxon>Lacticaseibacillus</taxon>
    </lineage>
</organism>
<accession>A0ABW4E6N0</accession>
<name>A0ABW4E6N0_9LACO</name>
<protein>
    <submittedName>
        <fullName evidence="1">Uncharacterized protein</fullName>
    </submittedName>
</protein>
<dbReference type="RefSeq" id="WP_125753287.1">
    <property type="nucleotide sequence ID" value="NZ_JBHTON010000008.1"/>
</dbReference>
<reference evidence="2" key="1">
    <citation type="journal article" date="2019" name="Int. J. Syst. Evol. Microbiol.">
        <title>The Global Catalogue of Microorganisms (GCM) 10K type strain sequencing project: providing services to taxonomists for standard genome sequencing and annotation.</title>
        <authorList>
            <consortium name="The Broad Institute Genomics Platform"/>
            <consortium name="The Broad Institute Genome Sequencing Center for Infectious Disease"/>
            <person name="Wu L."/>
            <person name="Ma J."/>
        </authorList>
    </citation>
    <scope>NUCLEOTIDE SEQUENCE [LARGE SCALE GENOMIC DNA]</scope>
    <source>
        <strain evidence="2">CCM 8903</strain>
    </source>
</reference>
<sequence>MATKLIDELTPEAKQKALSDFTAFYLDKYRHEGLDLIAQIDEKGDVADINHWLMANRAFSTAELIAGLLANRRENLTALLRVLQTPFNENGIPDTPWNDWFKATLATIPQGR</sequence>
<dbReference type="Proteomes" id="UP001597252">
    <property type="component" value="Unassembled WGS sequence"/>
</dbReference>
<evidence type="ECO:0000313" key="2">
    <source>
        <dbReference type="Proteomes" id="UP001597252"/>
    </source>
</evidence>
<comment type="caution">
    <text evidence="1">The sequence shown here is derived from an EMBL/GenBank/DDBJ whole genome shotgun (WGS) entry which is preliminary data.</text>
</comment>
<gene>
    <name evidence="1" type="ORF">ACFQ5J_03985</name>
</gene>
<dbReference type="EMBL" id="JBHTON010000008">
    <property type="protein sequence ID" value="MFD1484391.1"/>
    <property type="molecule type" value="Genomic_DNA"/>
</dbReference>
<keyword evidence="2" id="KW-1185">Reference proteome</keyword>
<proteinExistence type="predicted"/>
<evidence type="ECO:0000313" key="1">
    <source>
        <dbReference type="EMBL" id="MFD1484391.1"/>
    </source>
</evidence>